<protein>
    <recommendedName>
        <fullName evidence="1">Serine aminopeptidase S33 domain-containing protein</fullName>
    </recommendedName>
</protein>
<dbReference type="PANTHER" id="PTHR42886">
    <property type="entry name" value="RE40534P-RELATED"/>
    <property type="match status" value="1"/>
</dbReference>
<dbReference type="GeneID" id="78289608"/>
<organism evidence="2 3">
    <name type="scientific">Thomasclavelia cocleata</name>
    <dbReference type="NCBI Taxonomy" id="69824"/>
    <lineage>
        <taxon>Bacteria</taxon>
        <taxon>Bacillati</taxon>
        <taxon>Bacillota</taxon>
        <taxon>Erysipelotrichia</taxon>
        <taxon>Erysipelotrichales</taxon>
        <taxon>Coprobacillaceae</taxon>
        <taxon>Thomasclavelia</taxon>
    </lineage>
</organism>
<dbReference type="PRINTS" id="PR00111">
    <property type="entry name" value="ABHYDROLASE"/>
</dbReference>
<dbReference type="Proteomes" id="UP000198558">
    <property type="component" value="Unassembled WGS sequence"/>
</dbReference>
<dbReference type="Gene3D" id="3.40.50.1820">
    <property type="entry name" value="alpha/beta hydrolase"/>
    <property type="match status" value="1"/>
</dbReference>
<dbReference type="PANTHER" id="PTHR42886:SF53">
    <property type="entry name" value="ALPHA_BETA-HYDROLASES SUPERFAMILY PROTEIN"/>
    <property type="match status" value="1"/>
</dbReference>
<feature type="domain" description="Serine aminopeptidase S33" evidence="1">
    <location>
        <begin position="27"/>
        <end position="140"/>
    </location>
</feature>
<accession>A0A1I0HUM3</accession>
<dbReference type="OrthoDB" id="9780269at2"/>
<dbReference type="InterPro" id="IPR022742">
    <property type="entry name" value="Hydrolase_4"/>
</dbReference>
<dbReference type="InterPro" id="IPR029058">
    <property type="entry name" value="AB_hydrolase_fold"/>
</dbReference>
<dbReference type="RefSeq" id="WP_092356903.1">
    <property type="nucleotide sequence ID" value="NZ_FOIN01000062.1"/>
</dbReference>
<reference evidence="3" key="1">
    <citation type="submission" date="2016-10" db="EMBL/GenBank/DDBJ databases">
        <authorList>
            <person name="Varghese N."/>
            <person name="Submissions S."/>
        </authorList>
    </citation>
    <scope>NUCLEOTIDE SEQUENCE [LARGE SCALE GENOMIC DNA]</scope>
    <source>
        <strain evidence="3">DSM 1551</strain>
    </source>
</reference>
<dbReference type="EMBL" id="FOIN01000062">
    <property type="protein sequence ID" value="SET87766.1"/>
    <property type="molecule type" value="Genomic_DNA"/>
</dbReference>
<evidence type="ECO:0000259" key="1">
    <source>
        <dbReference type="Pfam" id="PF12146"/>
    </source>
</evidence>
<keyword evidence="3" id="KW-1185">Reference proteome</keyword>
<dbReference type="AlphaFoldDB" id="A0A1I0HUM3"/>
<dbReference type="InterPro" id="IPR000073">
    <property type="entry name" value="AB_hydrolase_1"/>
</dbReference>
<dbReference type="Pfam" id="PF12146">
    <property type="entry name" value="Hydrolase_4"/>
    <property type="match status" value="1"/>
</dbReference>
<evidence type="ECO:0000313" key="2">
    <source>
        <dbReference type="EMBL" id="SET87766.1"/>
    </source>
</evidence>
<name>A0A1I0HUM3_9FIRM</name>
<gene>
    <name evidence="2" type="ORF">SAMN04489758_16211</name>
</gene>
<proteinExistence type="predicted"/>
<evidence type="ECO:0000313" key="3">
    <source>
        <dbReference type="Proteomes" id="UP000198558"/>
    </source>
</evidence>
<dbReference type="SUPFAM" id="SSF53474">
    <property type="entry name" value="alpha/beta-Hydrolases"/>
    <property type="match status" value="1"/>
</dbReference>
<sequence length="246" mass="27844">MQHYCEIPTPKGVMRGFFHKPNCDKHPVCLIFHGFTGQKTGTKFCYVQLSRMLEAKGIASFRFDFLGSGESDLNFKDMTFKDELACARVILEEALKMENCTEVYVLGHSMGGAIASELAKLYPKEIKKLVLWAPAFNLPMALDYLTGKVEANVDGLYDHGGYEISQSFVDDILDRNFYDGLNIYTNDLLLIHGTEDTTVPFEISKIYVPKFINTAKFIPIKGANHNFDKVEQIKKVLRLSLEFLCS</sequence>